<dbReference type="CDD" id="cd24032">
    <property type="entry name" value="ASKHA_NBD_TsaB"/>
    <property type="match status" value="1"/>
</dbReference>
<dbReference type="InterPro" id="IPR022496">
    <property type="entry name" value="T6A_TsaB"/>
</dbReference>
<dbReference type="AlphaFoldDB" id="A0A437R1L4"/>
<proteinExistence type="inferred from homology"/>
<dbReference type="GO" id="GO:0016740">
    <property type="term" value="F:transferase activity"/>
    <property type="evidence" value="ECO:0007669"/>
    <property type="project" value="UniProtKB-KW"/>
</dbReference>
<evidence type="ECO:0000256" key="4">
    <source>
        <dbReference type="ARBA" id="ARBA00022490"/>
    </source>
</evidence>
<gene>
    <name evidence="8" type="primary">tsaB</name>
    <name evidence="8" type="ORF">EOE67_06190</name>
</gene>
<dbReference type="FunFam" id="3.30.420.40:FF:000097">
    <property type="entry name" value="tRNA threonylcarbamoyladenosine biosynthesis protein TsaB"/>
    <property type="match status" value="1"/>
</dbReference>
<dbReference type="Pfam" id="PF00814">
    <property type="entry name" value="TsaD"/>
    <property type="match status" value="1"/>
</dbReference>
<dbReference type="OrthoDB" id="9809995at2"/>
<dbReference type="SUPFAM" id="SSF53067">
    <property type="entry name" value="Actin-like ATPase domain"/>
    <property type="match status" value="2"/>
</dbReference>
<reference evidence="8 9" key="1">
    <citation type="submission" date="2019-01" db="EMBL/GenBank/DDBJ databases">
        <authorList>
            <person name="Chen W.-M."/>
        </authorList>
    </citation>
    <scope>NUCLEOTIDE SEQUENCE [LARGE SCALE GENOMIC DNA]</scope>
    <source>
        <strain evidence="8 9">KYPC3</strain>
    </source>
</reference>
<dbReference type="PANTHER" id="PTHR11735:SF11">
    <property type="entry name" value="TRNA THREONYLCARBAMOYLADENOSINE BIOSYNTHESIS PROTEIN TSAB"/>
    <property type="match status" value="1"/>
</dbReference>
<evidence type="ECO:0000259" key="7">
    <source>
        <dbReference type="Pfam" id="PF00814"/>
    </source>
</evidence>
<dbReference type="EMBL" id="SACS01000004">
    <property type="protein sequence ID" value="RVU40628.1"/>
    <property type="molecule type" value="Genomic_DNA"/>
</dbReference>
<keyword evidence="8" id="KW-0808">Transferase</keyword>
<accession>A0A437R1L4</accession>
<evidence type="ECO:0000313" key="8">
    <source>
        <dbReference type="EMBL" id="RVU40628.1"/>
    </source>
</evidence>
<keyword evidence="9" id="KW-1185">Reference proteome</keyword>
<comment type="subcellular location">
    <subcellularLocation>
        <location evidence="1">Cytoplasm</location>
    </subcellularLocation>
</comment>
<dbReference type="GO" id="GO:0002949">
    <property type="term" value="P:tRNA threonylcarbamoyladenosine modification"/>
    <property type="evidence" value="ECO:0007669"/>
    <property type="project" value="InterPro"/>
</dbReference>
<sequence length="233" mass="24566">MKLLAIDTSTEGCSVALQLGTETLHLDEVCPQQHSKRVLPMVQQLLTDSGLTLQQLDGIVFGRGPGSFTGVRIGVGVTQGLAFGADLPVYGVSTLAAMAQAAYRLHGAKQVIAAIDARMAEIYLGFFALDATLLMQEVGAEIAIKPTALTACPLSGDSVGVGTGWQTYREPMLAWTAASGTVQISEQILYPSAQDMLALAIPAFSAGKFVAAELAEPVYVRDEVTWKKLPGRG</sequence>
<dbReference type="PANTHER" id="PTHR11735">
    <property type="entry name" value="TRNA N6-ADENOSINE THREONYLCARBAMOYLTRANSFERASE"/>
    <property type="match status" value="1"/>
</dbReference>
<organism evidence="8 9">
    <name type="scientific">Rheinheimera riviphila</name>
    <dbReference type="NCBI Taxonomy" id="1834037"/>
    <lineage>
        <taxon>Bacteria</taxon>
        <taxon>Pseudomonadati</taxon>
        <taxon>Pseudomonadota</taxon>
        <taxon>Gammaproteobacteria</taxon>
        <taxon>Chromatiales</taxon>
        <taxon>Chromatiaceae</taxon>
        <taxon>Rheinheimera</taxon>
    </lineage>
</organism>
<feature type="domain" description="Gcp-like" evidence="7">
    <location>
        <begin position="28"/>
        <end position="153"/>
    </location>
</feature>
<evidence type="ECO:0000256" key="5">
    <source>
        <dbReference type="ARBA" id="ARBA00022694"/>
    </source>
</evidence>
<evidence type="ECO:0000256" key="2">
    <source>
        <dbReference type="ARBA" id="ARBA00010493"/>
    </source>
</evidence>
<evidence type="ECO:0000256" key="3">
    <source>
        <dbReference type="ARBA" id="ARBA00019012"/>
    </source>
</evidence>
<protein>
    <recommendedName>
        <fullName evidence="3">tRNA threonylcarbamoyladenosine biosynthesis protein TsaB</fullName>
    </recommendedName>
    <alternativeName>
        <fullName evidence="6">t(6)A37 threonylcarbamoyladenosine biosynthesis protein TsaB</fullName>
    </alternativeName>
</protein>
<dbReference type="Gene3D" id="3.30.420.40">
    <property type="match status" value="2"/>
</dbReference>
<keyword evidence="4" id="KW-0963">Cytoplasm</keyword>
<evidence type="ECO:0000313" key="9">
    <source>
        <dbReference type="Proteomes" id="UP000283077"/>
    </source>
</evidence>
<evidence type="ECO:0000256" key="6">
    <source>
        <dbReference type="ARBA" id="ARBA00032446"/>
    </source>
</evidence>
<evidence type="ECO:0000256" key="1">
    <source>
        <dbReference type="ARBA" id="ARBA00004496"/>
    </source>
</evidence>
<comment type="caution">
    <text evidence="8">The sequence shown here is derived from an EMBL/GenBank/DDBJ whole genome shotgun (WGS) entry which is preliminary data.</text>
</comment>
<dbReference type="GO" id="GO:0005829">
    <property type="term" value="C:cytosol"/>
    <property type="evidence" value="ECO:0007669"/>
    <property type="project" value="TreeGrafter"/>
</dbReference>
<name>A0A437R1L4_9GAMM</name>
<dbReference type="InterPro" id="IPR000905">
    <property type="entry name" value="Gcp-like_dom"/>
</dbReference>
<comment type="similarity">
    <text evidence="2">Belongs to the KAE1 / TsaD family. TsaB subfamily.</text>
</comment>
<dbReference type="RefSeq" id="WP_127698165.1">
    <property type="nucleotide sequence ID" value="NZ_SACS01000004.1"/>
</dbReference>
<keyword evidence="5" id="KW-0819">tRNA processing</keyword>
<dbReference type="NCBIfam" id="TIGR03725">
    <property type="entry name" value="T6A_YeaZ"/>
    <property type="match status" value="1"/>
</dbReference>
<dbReference type="InterPro" id="IPR043129">
    <property type="entry name" value="ATPase_NBD"/>
</dbReference>
<dbReference type="Proteomes" id="UP000283077">
    <property type="component" value="Unassembled WGS sequence"/>
</dbReference>